<keyword evidence="1" id="KW-0812">Transmembrane</keyword>
<keyword evidence="3" id="KW-1185">Reference proteome</keyword>
<feature type="transmembrane region" description="Helical" evidence="1">
    <location>
        <begin position="128"/>
        <end position="151"/>
    </location>
</feature>
<protein>
    <submittedName>
        <fullName evidence="2">Uncharacterized protein</fullName>
    </submittedName>
</protein>
<keyword evidence="1" id="KW-0472">Membrane</keyword>
<comment type="caution">
    <text evidence="2">The sequence shown here is derived from an EMBL/GenBank/DDBJ whole genome shotgun (WGS) entry which is preliminary data.</text>
</comment>
<sequence length="279" mass="32185">MPVTVFSRKPKVPGTTSYHLIFRKWPRIPRRGTWWLMPLELAGVVPALVLFALAQPNLYRTDMWQIGWDHRLNSNPAIILYAYANHTPLPHVALVWTRTFTDFNVAISVLSLFMLLSKLTAYIMRVWFPILATFINTCMVGLYIVSVYGNIGPDYTDSRYPAPAAWYFRKGCDLAKPYGHYKSCKLAQGSLVPAVYLLTIYFLNLVFSIWAMLPNKENDINEDDEDEFAAPEPKESRNWEMHSMKSPISYNPQAFTPRTEAFHTLDRQLPLRSQQARFG</sequence>
<gene>
    <name evidence="2" type="ORF">EDB81DRAFT_386174</name>
</gene>
<feature type="transmembrane region" description="Helical" evidence="1">
    <location>
        <begin position="33"/>
        <end position="54"/>
    </location>
</feature>
<dbReference type="AlphaFoldDB" id="A0A9P9JA12"/>
<keyword evidence="1" id="KW-1133">Transmembrane helix</keyword>
<feature type="transmembrane region" description="Helical" evidence="1">
    <location>
        <begin position="194"/>
        <end position="213"/>
    </location>
</feature>
<dbReference type="Proteomes" id="UP000738349">
    <property type="component" value="Unassembled WGS sequence"/>
</dbReference>
<evidence type="ECO:0000313" key="3">
    <source>
        <dbReference type="Proteomes" id="UP000738349"/>
    </source>
</evidence>
<proteinExistence type="predicted"/>
<evidence type="ECO:0000313" key="2">
    <source>
        <dbReference type="EMBL" id="KAH7156301.1"/>
    </source>
</evidence>
<organism evidence="2 3">
    <name type="scientific">Dactylonectria macrodidyma</name>
    <dbReference type="NCBI Taxonomy" id="307937"/>
    <lineage>
        <taxon>Eukaryota</taxon>
        <taxon>Fungi</taxon>
        <taxon>Dikarya</taxon>
        <taxon>Ascomycota</taxon>
        <taxon>Pezizomycotina</taxon>
        <taxon>Sordariomycetes</taxon>
        <taxon>Hypocreomycetidae</taxon>
        <taxon>Hypocreales</taxon>
        <taxon>Nectriaceae</taxon>
        <taxon>Dactylonectria</taxon>
    </lineage>
</organism>
<feature type="transmembrane region" description="Helical" evidence="1">
    <location>
        <begin position="95"/>
        <end position="116"/>
    </location>
</feature>
<accession>A0A9P9JA12</accession>
<dbReference type="EMBL" id="JAGMUV010000005">
    <property type="protein sequence ID" value="KAH7156301.1"/>
    <property type="molecule type" value="Genomic_DNA"/>
</dbReference>
<evidence type="ECO:0000256" key="1">
    <source>
        <dbReference type="SAM" id="Phobius"/>
    </source>
</evidence>
<name>A0A9P9JA12_9HYPO</name>
<dbReference type="OrthoDB" id="5352400at2759"/>
<reference evidence="2" key="1">
    <citation type="journal article" date="2021" name="Nat. Commun.">
        <title>Genetic determinants of endophytism in the Arabidopsis root mycobiome.</title>
        <authorList>
            <person name="Mesny F."/>
            <person name="Miyauchi S."/>
            <person name="Thiergart T."/>
            <person name="Pickel B."/>
            <person name="Atanasova L."/>
            <person name="Karlsson M."/>
            <person name="Huettel B."/>
            <person name="Barry K.W."/>
            <person name="Haridas S."/>
            <person name="Chen C."/>
            <person name="Bauer D."/>
            <person name="Andreopoulos W."/>
            <person name="Pangilinan J."/>
            <person name="LaButti K."/>
            <person name="Riley R."/>
            <person name="Lipzen A."/>
            <person name="Clum A."/>
            <person name="Drula E."/>
            <person name="Henrissat B."/>
            <person name="Kohler A."/>
            <person name="Grigoriev I.V."/>
            <person name="Martin F.M."/>
            <person name="Hacquard S."/>
        </authorList>
    </citation>
    <scope>NUCLEOTIDE SEQUENCE</scope>
    <source>
        <strain evidence="2">MPI-CAGE-AT-0147</strain>
    </source>
</reference>